<evidence type="ECO:0000313" key="2">
    <source>
        <dbReference type="EMBL" id="MFC6086013.1"/>
    </source>
</evidence>
<feature type="region of interest" description="Disordered" evidence="1">
    <location>
        <begin position="155"/>
        <end position="178"/>
    </location>
</feature>
<reference evidence="3" key="1">
    <citation type="journal article" date="2019" name="Int. J. Syst. Evol. Microbiol.">
        <title>The Global Catalogue of Microorganisms (GCM) 10K type strain sequencing project: providing services to taxonomists for standard genome sequencing and annotation.</title>
        <authorList>
            <consortium name="The Broad Institute Genomics Platform"/>
            <consortium name="The Broad Institute Genome Sequencing Center for Infectious Disease"/>
            <person name="Wu L."/>
            <person name="Ma J."/>
        </authorList>
    </citation>
    <scope>NUCLEOTIDE SEQUENCE [LARGE SCALE GENOMIC DNA]</scope>
    <source>
        <strain evidence="3">JCM 30346</strain>
    </source>
</reference>
<evidence type="ECO:0000313" key="3">
    <source>
        <dbReference type="Proteomes" id="UP001596137"/>
    </source>
</evidence>
<name>A0ABW1NT01_9ACTN</name>
<comment type="caution">
    <text evidence="2">The sequence shown here is derived from an EMBL/GenBank/DDBJ whole genome shotgun (WGS) entry which is preliminary data.</text>
</comment>
<gene>
    <name evidence="2" type="ORF">ACFP1K_32940</name>
</gene>
<dbReference type="EMBL" id="JBHSRF010000075">
    <property type="protein sequence ID" value="MFC6086013.1"/>
    <property type="molecule type" value="Genomic_DNA"/>
</dbReference>
<dbReference type="RefSeq" id="WP_380760773.1">
    <property type="nucleotide sequence ID" value="NZ_JBHSRF010000075.1"/>
</dbReference>
<feature type="region of interest" description="Disordered" evidence="1">
    <location>
        <begin position="77"/>
        <end position="96"/>
    </location>
</feature>
<dbReference type="Proteomes" id="UP001596137">
    <property type="component" value="Unassembled WGS sequence"/>
</dbReference>
<evidence type="ECO:0008006" key="4">
    <source>
        <dbReference type="Google" id="ProtNLM"/>
    </source>
</evidence>
<keyword evidence="3" id="KW-1185">Reference proteome</keyword>
<accession>A0ABW1NT01</accession>
<organism evidence="2 3">
    <name type="scientific">Sphaerisporangium aureirubrum</name>
    <dbReference type="NCBI Taxonomy" id="1544736"/>
    <lineage>
        <taxon>Bacteria</taxon>
        <taxon>Bacillati</taxon>
        <taxon>Actinomycetota</taxon>
        <taxon>Actinomycetes</taxon>
        <taxon>Streptosporangiales</taxon>
        <taxon>Streptosporangiaceae</taxon>
        <taxon>Sphaerisporangium</taxon>
    </lineage>
</organism>
<evidence type="ECO:0000256" key="1">
    <source>
        <dbReference type="SAM" id="MobiDB-lite"/>
    </source>
</evidence>
<sequence length="178" mass="19507">MPGLVGMIFANQCVDDEAGQLIPLKAALRGAYPEHTRARFYGTHNQVDKVDALKFVIDAHNRRVDLVDPARSAPGGYSSLGLSIEQDAEDKSDDDENQEYYHVGAGSAWTTRIHTCTALTGPARFELSVYPKTGHLPDWSVICRTARSPRTPITCGISRPKSPMRSRRPSGTTPRALS</sequence>
<feature type="compositionally biased region" description="Acidic residues" evidence="1">
    <location>
        <begin position="86"/>
        <end position="96"/>
    </location>
</feature>
<proteinExistence type="predicted"/>
<protein>
    <recommendedName>
        <fullName evidence="4">Tn3 transposase DDE domain-containing protein</fullName>
    </recommendedName>
</protein>